<accession>A0A2H3EG79</accession>
<dbReference type="InParanoid" id="A0A2H3EG79"/>
<evidence type="ECO:0000313" key="2">
    <source>
        <dbReference type="Proteomes" id="UP000217790"/>
    </source>
</evidence>
<dbReference type="EMBL" id="KZ293645">
    <property type="protein sequence ID" value="PBL01929.1"/>
    <property type="molecule type" value="Genomic_DNA"/>
</dbReference>
<protein>
    <submittedName>
        <fullName evidence="1">Uncharacterized protein</fullName>
    </submittedName>
</protein>
<dbReference type="AlphaFoldDB" id="A0A2H3EG79"/>
<proteinExistence type="predicted"/>
<organism evidence="1 2">
    <name type="scientific">Armillaria gallica</name>
    <name type="common">Bulbous honey fungus</name>
    <name type="synonym">Armillaria bulbosa</name>
    <dbReference type="NCBI Taxonomy" id="47427"/>
    <lineage>
        <taxon>Eukaryota</taxon>
        <taxon>Fungi</taxon>
        <taxon>Dikarya</taxon>
        <taxon>Basidiomycota</taxon>
        <taxon>Agaricomycotina</taxon>
        <taxon>Agaricomycetes</taxon>
        <taxon>Agaricomycetidae</taxon>
        <taxon>Agaricales</taxon>
        <taxon>Marasmiineae</taxon>
        <taxon>Physalacriaceae</taxon>
        <taxon>Armillaria</taxon>
    </lineage>
</organism>
<name>A0A2H3EG79_ARMGA</name>
<keyword evidence="2" id="KW-1185">Reference proteome</keyword>
<sequence length="276" mass="31548">MSDVKIFLKPRPVSTVYGHSNYIPTIYINSKRRSEFKYGPFFADYGPVPYDATEEYTLRSPSLSAQLAVFYNEILPGLQVDIPNPNKTSRSSWPSLLELAGSKLARMVEFQFDCETHIVRLCKGDSAPEPPTDLTFTASRWWYRLVYTILSRDDIELRDDDDTEIQILVWAYMYDAIFSRCTIWANFRAEMEQLTDPVAPAYLPSGHCENLGFLTLFSTKVYTLVSALYTAETTRNHDHNSSLSQSPGFVDLPSISGDELTDKTSFLLRRRNRVTT</sequence>
<gene>
    <name evidence="1" type="ORF">ARMGADRAFT_1005390</name>
</gene>
<reference evidence="2" key="1">
    <citation type="journal article" date="2017" name="Nat. Ecol. Evol.">
        <title>Genome expansion and lineage-specific genetic innovations in the forest pathogenic fungi Armillaria.</title>
        <authorList>
            <person name="Sipos G."/>
            <person name="Prasanna A.N."/>
            <person name="Walter M.C."/>
            <person name="O'Connor E."/>
            <person name="Balint B."/>
            <person name="Krizsan K."/>
            <person name="Kiss B."/>
            <person name="Hess J."/>
            <person name="Varga T."/>
            <person name="Slot J."/>
            <person name="Riley R."/>
            <person name="Boka B."/>
            <person name="Rigling D."/>
            <person name="Barry K."/>
            <person name="Lee J."/>
            <person name="Mihaltcheva S."/>
            <person name="LaButti K."/>
            <person name="Lipzen A."/>
            <person name="Waldron R."/>
            <person name="Moloney N.M."/>
            <person name="Sperisen C."/>
            <person name="Kredics L."/>
            <person name="Vagvoelgyi C."/>
            <person name="Patrignani A."/>
            <person name="Fitzpatrick D."/>
            <person name="Nagy I."/>
            <person name="Doyle S."/>
            <person name="Anderson J.B."/>
            <person name="Grigoriev I.V."/>
            <person name="Gueldener U."/>
            <person name="Muensterkoetter M."/>
            <person name="Nagy L.G."/>
        </authorList>
    </citation>
    <scope>NUCLEOTIDE SEQUENCE [LARGE SCALE GENOMIC DNA]</scope>
    <source>
        <strain evidence="2">Ar21-2</strain>
    </source>
</reference>
<feature type="non-terminal residue" evidence="1">
    <location>
        <position position="1"/>
    </location>
</feature>
<evidence type="ECO:0000313" key="1">
    <source>
        <dbReference type="EMBL" id="PBL01929.1"/>
    </source>
</evidence>
<dbReference type="OrthoDB" id="2904640at2759"/>
<dbReference type="Proteomes" id="UP000217790">
    <property type="component" value="Unassembled WGS sequence"/>
</dbReference>